<keyword evidence="2 4" id="KW-0820">tRNA-binding</keyword>
<gene>
    <name evidence="4" type="primary">dtd</name>
    <name evidence="5" type="ORF">GQ588_08915</name>
</gene>
<dbReference type="PANTHER" id="PTHR10472">
    <property type="entry name" value="D-TYROSYL-TRNA TYR DEACYLASE"/>
    <property type="match status" value="1"/>
</dbReference>
<evidence type="ECO:0000256" key="4">
    <source>
        <dbReference type="HAMAP-Rule" id="MF_00518"/>
    </source>
</evidence>
<evidence type="ECO:0000256" key="3">
    <source>
        <dbReference type="ARBA" id="ARBA00022801"/>
    </source>
</evidence>
<comment type="similarity">
    <text evidence="1 4">Belongs to the DTD family.</text>
</comment>
<dbReference type="EMBL" id="CP046996">
    <property type="protein sequence ID" value="QHA00744.1"/>
    <property type="molecule type" value="Genomic_DNA"/>
</dbReference>
<comment type="catalytic activity">
    <reaction evidence="4">
        <text>glycyl-tRNA(Ala) + H2O = tRNA(Ala) + glycine + H(+)</text>
        <dbReference type="Rhea" id="RHEA:53744"/>
        <dbReference type="Rhea" id="RHEA-COMP:9657"/>
        <dbReference type="Rhea" id="RHEA-COMP:13640"/>
        <dbReference type="ChEBI" id="CHEBI:15377"/>
        <dbReference type="ChEBI" id="CHEBI:15378"/>
        <dbReference type="ChEBI" id="CHEBI:57305"/>
        <dbReference type="ChEBI" id="CHEBI:78442"/>
        <dbReference type="ChEBI" id="CHEBI:78522"/>
    </reaction>
</comment>
<keyword evidence="3 4" id="KW-0378">Hydrolase</keyword>
<dbReference type="SUPFAM" id="SSF69500">
    <property type="entry name" value="DTD-like"/>
    <property type="match status" value="1"/>
</dbReference>
<dbReference type="CDD" id="cd00563">
    <property type="entry name" value="Dtyr_deacylase"/>
    <property type="match status" value="1"/>
</dbReference>
<keyword evidence="4" id="KW-0694">RNA-binding</keyword>
<dbReference type="EC" id="3.1.1.96" evidence="4"/>
<dbReference type="AlphaFoldDB" id="A0A857DHG7"/>
<evidence type="ECO:0000256" key="2">
    <source>
        <dbReference type="ARBA" id="ARBA00022555"/>
    </source>
</evidence>
<accession>A0A857DHG7</accession>
<dbReference type="Pfam" id="PF02580">
    <property type="entry name" value="Tyr_Deacylase"/>
    <property type="match status" value="1"/>
</dbReference>
<dbReference type="HAMAP" id="MF_00518">
    <property type="entry name" value="Deacylase_Dtd"/>
    <property type="match status" value="1"/>
</dbReference>
<dbReference type="FunFam" id="3.50.80.10:FF:000001">
    <property type="entry name" value="D-aminoacyl-tRNA deacylase"/>
    <property type="match status" value="1"/>
</dbReference>
<name>A0A857DHG7_9FIRM</name>
<dbReference type="GO" id="GO:0051500">
    <property type="term" value="F:D-tyrosyl-tRNA(Tyr) deacylase activity"/>
    <property type="evidence" value="ECO:0007669"/>
    <property type="project" value="TreeGrafter"/>
</dbReference>
<dbReference type="GO" id="GO:0019478">
    <property type="term" value="P:D-amino acid catabolic process"/>
    <property type="evidence" value="ECO:0007669"/>
    <property type="project" value="UniProtKB-UniRule"/>
</dbReference>
<dbReference type="PANTHER" id="PTHR10472:SF5">
    <property type="entry name" value="D-AMINOACYL-TRNA DEACYLASE 1"/>
    <property type="match status" value="1"/>
</dbReference>
<dbReference type="GO" id="GO:0005737">
    <property type="term" value="C:cytoplasm"/>
    <property type="evidence" value="ECO:0007669"/>
    <property type="project" value="UniProtKB-SubCell"/>
</dbReference>
<proteinExistence type="inferred from homology"/>
<sequence length="149" mass="16467">MRGVVQRVKSAAVRVENQTVGQIGVGLMVLIGIGQEDNRDDVKWLADKILNLRVFEDDQAKMNLSVADVGGELLLVSQFTLFGDCRKGRRPSFSEAAPPETARAMFESLTEYLQKTGIKVETGLFQADMDVELVNHGPVTLLLDSKKQF</sequence>
<dbReference type="GO" id="GO:0000049">
    <property type="term" value="F:tRNA binding"/>
    <property type="evidence" value="ECO:0007669"/>
    <property type="project" value="UniProtKB-UniRule"/>
</dbReference>
<reference evidence="5 6" key="1">
    <citation type="submission" date="2019-12" db="EMBL/GenBank/DDBJ databases">
        <title>Sequence classification of anaerobic respiratory reductive dehalogenases: First we see many, then we see few.</title>
        <authorList>
            <person name="Molenda O."/>
            <person name="Puentes Jacome L.A."/>
            <person name="Cao X."/>
            <person name="Nesbo C.L."/>
            <person name="Tang S."/>
            <person name="Morson N."/>
            <person name="Patron J."/>
            <person name="Lomheim L."/>
            <person name="Wishart D.S."/>
            <person name="Edwards E.A."/>
        </authorList>
    </citation>
    <scope>NUCLEOTIDE SEQUENCE [LARGE SCALE GENOMIC DNA]</scope>
    <source>
        <strain evidence="5 6">12DCA</strain>
    </source>
</reference>
<dbReference type="GO" id="GO:0043908">
    <property type="term" value="F:Ser(Gly)-tRNA(Ala) hydrolase activity"/>
    <property type="evidence" value="ECO:0007669"/>
    <property type="project" value="UniProtKB-UniRule"/>
</dbReference>
<dbReference type="NCBIfam" id="TIGR00256">
    <property type="entry name" value="D-aminoacyl-tRNA deacylase"/>
    <property type="match status" value="1"/>
</dbReference>
<evidence type="ECO:0000313" key="6">
    <source>
        <dbReference type="Proteomes" id="UP000430508"/>
    </source>
</evidence>
<dbReference type="Gene3D" id="3.50.80.10">
    <property type="entry name" value="D-tyrosyl-tRNA(Tyr) deacylase"/>
    <property type="match status" value="1"/>
</dbReference>
<keyword evidence="4" id="KW-0963">Cytoplasm</keyword>
<evidence type="ECO:0000256" key="1">
    <source>
        <dbReference type="ARBA" id="ARBA00009673"/>
    </source>
</evidence>
<comment type="domain">
    <text evidence="4">A Gly-cisPro motif from one monomer fits into the active site of the other monomer to allow specific chiral rejection of L-amino acids.</text>
</comment>
<dbReference type="RefSeq" id="WP_019225954.1">
    <property type="nucleotide sequence ID" value="NZ_CP046996.1"/>
</dbReference>
<comment type="function">
    <text evidence="4">An aminoacyl-tRNA editing enzyme that deacylates mischarged D-aminoacyl-tRNAs. Also deacylates mischarged glycyl-tRNA(Ala), protecting cells against glycine mischarging by AlaRS. Acts via tRNA-based rather than protein-based catalysis; rejects L-amino acids rather than detecting D-amino acids in the active site. By recycling D-aminoacyl-tRNA to D-amino acids and free tRNA molecules, this enzyme counteracts the toxicity associated with the formation of D-aminoacyl-tRNA entities in vivo and helps enforce protein L-homochirality.</text>
</comment>
<evidence type="ECO:0000313" key="5">
    <source>
        <dbReference type="EMBL" id="QHA00744.1"/>
    </source>
</evidence>
<dbReference type="InterPro" id="IPR023509">
    <property type="entry name" value="DTD-like_sf"/>
</dbReference>
<comment type="subunit">
    <text evidence="4">Homodimer.</text>
</comment>
<feature type="short sequence motif" description="Gly-cisPro motif, important for rejection of L-amino acids" evidence="4">
    <location>
        <begin position="137"/>
        <end position="138"/>
    </location>
</feature>
<organism evidence="5 6">
    <name type="scientific">Dehalobacter restrictus</name>
    <dbReference type="NCBI Taxonomy" id="55583"/>
    <lineage>
        <taxon>Bacteria</taxon>
        <taxon>Bacillati</taxon>
        <taxon>Bacillota</taxon>
        <taxon>Clostridia</taxon>
        <taxon>Eubacteriales</taxon>
        <taxon>Desulfitobacteriaceae</taxon>
        <taxon>Dehalobacter</taxon>
    </lineage>
</organism>
<dbReference type="GO" id="GO:0106026">
    <property type="term" value="F:Gly-tRNA(Ala) deacylase activity"/>
    <property type="evidence" value="ECO:0007669"/>
    <property type="project" value="UniProtKB-UniRule"/>
</dbReference>
<dbReference type="EC" id="3.1.1.-" evidence="4"/>
<dbReference type="InterPro" id="IPR003732">
    <property type="entry name" value="Daa-tRNA_deacyls_DTD"/>
</dbReference>
<dbReference type="Proteomes" id="UP000430508">
    <property type="component" value="Chromosome"/>
</dbReference>
<protein>
    <recommendedName>
        <fullName evidence="4">D-aminoacyl-tRNA deacylase</fullName>
        <shortName evidence="4">DTD</shortName>
        <ecNumber evidence="4">3.1.1.96</ecNumber>
    </recommendedName>
    <alternativeName>
        <fullName evidence="4">Gly-tRNA(Ala) deacylase</fullName>
        <ecNumber evidence="4">3.1.1.-</ecNumber>
    </alternativeName>
</protein>
<comment type="catalytic activity">
    <reaction evidence="4">
        <text>a D-aminoacyl-tRNA + H2O = a tRNA + a D-alpha-amino acid + H(+)</text>
        <dbReference type="Rhea" id="RHEA:13953"/>
        <dbReference type="Rhea" id="RHEA-COMP:10123"/>
        <dbReference type="Rhea" id="RHEA-COMP:10124"/>
        <dbReference type="ChEBI" id="CHEBI:15377"/>
        <dbReference type="ChEBI" id="CHEBI:15378"/>
        <dbReference type="ChEBI" id="CHEBI:59871"/>
        <dbReference type="ChEBI" id="CHEBI:78442"/>
        <dbReference type="ChEBI" id="CHEBI:79333"/>
        <dbReference type="EC" id="3.1.1.96"/>
    </reaction>
</comment>
<comment type="subcellular location">
    <subcellularLocation>
        <location evidence="4">Cytoplasm</location>
    </subcellularLocation>
</comment>